<name>A0ABX7K578_9PSED</name>
<evidence type="ECO:0000313" key="3">
    <source>
        <dbReference type="Proteomes" id="UP000663249"/>
    </source>
</evidence>
<feature type="compositionally biased region" description="Polar residues" evidence="1">
    <location>
        <begin position="1"/>
        <end position="11"/>
    </location>
</feature>
<gene>
    <name evidence="2" type="ORF">JTY93_11290</name>
</gene>
<evidence type="ECO:0000313" key="2">
    <source>
        <dbReference type="EMBL" id="QSB41875.1"/>
    </source>
</evidence>
<accession>A0ABX7K578</accession>
<dbReference type="RefSeq" id="WP_205519016.1">
    <property type="nucleotide sequence ID" value="NZ_CP070506.1"/>
</dbReference>
<keyword evidence="3" id="KW-1185">Reference proteome</keyword>
<sequence>MFERYNSTGKTLYQPPNLPPNGDAYEVPAPEIKSAGWSRPVGDVFKDIPLGTYIHLQYPLPSSARIEEGTLVTFSDESVTLRSKTYGKENVFYFGNLDAVIFPRAWQ</sequence>
<feature type="region of interest" description="Disordered" evidence="1">
    <location>
        <begin position="1"/>
        <end position="24"/>
    </location>
</feature>
<proteinExistence type="predicted"/>
<dbReference type="EMBL" id="CP070506">
    <property type="protein sequence ID" value="QSB41875.1"/>
    <property type="molecule type" value="Genomic_DNA"/>
</dbReference>
<organism evidence="2 3">
    <name type="scientific">Pseudomonas hygromyciniae</name>
    <dbReference type="NCBI Taxonomy" id="2812000"/>
    <lineage>
        <taxon>Bacteria</taxon>
        <taxon>Pseudomonadati</taxon>
        <taxon>Pseudomonadota</taxon>
        <taxon>Gammaproteobacteria</taxon>
        <taxon>Pseudomonadales</taxon>
        <taxon>Pseudomonadaceae</taxon>
        <taxon>Pseudomonas</taxon>
    </lineage>
</organism>
<dbReference type="Proteomes" id="UP000663249">
    <property type="component" value="Chromosome"/>
</dbReference>
<protein>
    <submittedName>
        <fullName evidence="2">Uncharacterized protein</fullName>
    </submittedName>
</protein>
<reference evidence="2 3" key="1">
    <citation type="submission" date="2021-02" db="EMBL/GenBank/DDBJ databases">
        <title>Genomic and phenotypic characterization of Pseudomonas hygromyciniae, a novel bacterial species discovered from a commercially purchased antibiotic vial.</title>
        <authorList>
            <person name="Turner T.L."/>
            <person name="Mitra S.D."/>
            <person name="Kochan T.J."/>
            <person name="Pincus N.B."/>
            <person name="Lebrun-Corbin M."/>
            <person name="Cheung B."/>
            <person name="Gatesy S.W."/>
            <person name="Afzal T."/>
            <person name="Ozer E.A."/>
            <person name="Hauser A.R."/>
        </authorList>
    </citation>
    <scope>NUCLEOTIDE SEQUENCE [LARGE SCALE GENOMIC DNA]</scope>
    <source>
        <strain evidence="2 3">SDM007</strain>
    </source>
</reference>
<evidence type="ECO:0000256" key="1">
    <source>
        <dbReference type="SAM" id="MobiDB-lite"/>
    </source>
</evidence>